<accession>A0A2Z4PTX3</accession>
<reference evidence="1 2" key="1">
    <citation type="submission" date="2016-06" db="EMBL/GenBank/DDBJ databases">
        <title>The sequenced genome of the ice-adhering bacterium Marinomonas primoryensis, from Antarctica.</title>
        <authorList>
            <person name="Graham L."/>
            <person name="Vance T.D.R."/>
            <person name="Davies P.L."/>
        </authorList>
    </citation>
    <scope>NUCLEOTIDE SEQUENCE [LARGE SCALE GENOMIC DNA]</scope>
    <source>
        <strain evidence="1 2">AceL</strain>
    </source>
</reference>
<protein>
    <submittedName>
        <fullName evidence="1">Uncharacterized protein</fullName>
    </submittedName>
</protein>
<gene>
    <name evidence="1" type="ORF">A8139_14425</name>
</gene>
<evidence type="ECO:0000313" key="1">
    <source>
        <dbReference type="EMBL" id="AWY01042.1"/>
    </source>
</evidence>
<organism evidence="1 2">
    <name type="scientific">Marinomonas primoryensis</name>
    <dbReference type="NCBI Taxonomy" id="178399"/>
    <lineage>
        <taxon>Bacteria</taxon>
        <taxon>Pseudomonadati</taxon>
        <taxon>Pseudomonadota</taxon>
        <taxon>Gammaproteobacteria</taxon>
        <taxon>Oceanospirillales</taxon>
        <taxon>Oceanospirillaceae</taxon>
        <taxon>Marinomonas</taxon>
    </lineage>
</organism>
<sequence>MVIYDDTQNKSNDKNADLRALTDIVSFVNKFAYTHSLIIYAASGEELNPKRLTPWCSADALQSRSLMLF</sequence>
<dbReference type="Proteomes" id="UP000249898">
    <property type="component" value="Chromosome"/>
</dbReference>
<dbReference type="AlphaFoldDB" id="A0A2Z4PTX3"/>
<evidence type="ECO:0000313" key="2">
    <source>
        <dbReference type="Proteomes" id="UP000249898"/>
    </source>
</evidence>
<name>A0A2Z4PTX3_9GAMM</name>
<dbReference type="EMBL" id="CP016181">
    <property type="protein sequence ID" value="AWY01042.1"/>
    <property type="molecule type" value="Genomic_DNA"/>
</dbReference>
<proteinExistence type="predicted"/>